<dbReference type="InterPro" id="IPR000868">
    <property type="entry name" value="Isochorismatase-like_dom"/>
</dbReference>
<evidence type="ECO:0000313" key="4">
    <source>
        <dbReference type="Proteomes" id="UP000610931"/>
    </source>
</evidence>
<evidence type="ECO:0000259" key="2">
    <source>
        <dbReference type="Pfam" id="PF00857"/>
    </source>
</evidence>
<reference evidence="3" key="1">
    <citation type="submission" date="2020-12" db="EMBL/GenBank/DDBJ databases">
        <title>Snuella sp. nov., isolated from sediment in Incheon.</title>
        <authorList>
            <person name="Kim W."/>
        </authorList>
    </citation>
    <scope>NUCLEOTIDE SEQUENCE</scope>
    <source>
        <strain evidence="3">CAU 1569</strain>
    </source>
</reference>
<dbReference type="Gene3D" id="3.40.50.850">
    <property type="entry name" value="Isochorismatase-like"/>
    <property type="match status" value="1"/>
</dbReference>
<evidence type="ECO:0000313" key="3">
    <source>
        <dbReference type="EMBL" id="MBJ6368002.1"/>
    </source>
</evidence>
<dbReference type="PANTHER" id="PTHR43540:SF14">
    <property type="entry name" value="ISOCHORISMATASE"/>
    <property type="match status" value="1"/>
</dbReference>
<dbReference type="SUPFAM" id="SSF52499">
    <property type="entry name" value="Isochorismatase-like hydrolases"/>
    <property type="match status" value="1"/>
</dbReference>
<dbReference type="EMBL" id="JAELVQ010000008">
    <property type="protein sequence ID" value="MBJ6368002.1"/>
    <property type="molecule type" value="Genomic_DNA"/>
</dbReference>
<feature type="domain" description="Isochorismatase-like" evidence="2">
    <location>
        <begin position="7"/>
        <end position="146"/>
    </location>
</feature>
<keyword evidence="1" id="KW-0378">Hydrolase</keyword>
<comment type="caution">
    <text evidence="3">The sequence shown here is derived from an EMBL/GenBank/DDBJ whole genome shotgun (WGS) entry which is preliminary data.</text>
</comment>
<evidence type="ECO:0000256" key="1">
    <source>
        <dbReference type="ARBA" id="ARBA00022801"/>
    </source>
</evidence>
<dbReference type="PANTHER" id="PTHR43540">
    <property type="entry name" value="PEROXYUREIDOACRYLATE/UREIDOACRYLATE AMIDOHYDROLASE-RELATED"/>
    <property type="match status" value="1"/>
</dbReference>
<dbReference type="GO" id="GO:0016787">
    <property type="term" value="F:hydrolase activity"/>
    <property type="evidence" value="ECO:0007669"/>
    <property type="project" value="UniProtKB-KW"/>
</dbReference>
<proteinExistence type="predicted"/>
<dbReference type="Proteomes" id="UP000610931">
    <property type="component" value="Unassembled WGS sequence"/>
</dbReference>
<gene>
    <name evidence="3" type="ORF">JF259_07865</name>
</gene>
<dbReference type="RefSeq" id="WP_199114768.1">
    <property type="nucleotide sequence ID" value="NZ_JAELVQ010000008.1"/>
</dbReference>
<sequence length="191" mass="21704">MMRNKKALLVIDMQKGSFTHDTPRFDTYGVVNKINALANIFRQTGQPVVFVQHNGRGADVFTKHTLAWELLDELQVQPTDILLEKYANDSFYLSKLQAKLLEWGITELIITGCATDFCIESTVQSALTKDYNITVVADGHTTADRPHLKAEKIIEHYNWVWQNMIPTKGKITVKGYDRIMKVFASTAIKLD</sequence>
<dbReference type="InterPro" id="IPR050272">
    <property type="entry name" value="Isochorismatase-like_hydrls"/>
</dbReference>
<name>A0A8J7J1K4_9FLAO</name>
<accession>A0A8J7J1K4</accession>
<organism evidence="3 4">
    <name type="scientific">Snuella sedimenti</name>
    <dbReference type="NCBI Taxonomy" id="2798802"/>
    <lineage>
        <taxon>Bacteria</taxon>
        <taxon>Pseudomonadati</taxon>
        <taxon>Bacteroidota</taxon>
        <taxon>Flavobacteriia</taxon>
        <taxon>Flavobacteriales</taxon>
        <taxon>Flavobacteriaceae</taxon>
        <taxon>Snuella</taxon>
    </lineage>
</organism>
<dbReference type="Pfam" id="PF00857">
    <property type="entry name" value="Isochorismatase"/>
    <property type="match status" value="1"/>
</dbReference>
<keyword evidence="4" id="KW-1185">Reference proteome</keyword>
<dbReference type="AlphaFoldDB" id="A0A8J7J1K4"/>
<protein>
    <submittedName>
        <fullName evidence="3">Isochorismatase family protein</fullName>
    </submittedName>
</protein>
<dbReference type="InterPro" id="IPR036380">
    <property type="entry name" value="Isochorismatase-like_sf"/>
</dbReference>